<accession>A0A7T4N478</accession>
<proteinExistence type="predicted"/>
<reference evidence="2 3" key="1">
    <citation type="submission" date="2020-12" db="EMBL/GenBank/DDBJ databases">
        <title>FDA dAtabase for Regulatory Grade micrObial Sequences (FDA-ARGOS): Supporting development and validation of Infectious Disease Dx tests.</title>
        <authorList>
            <person name="Nelson B."/>
            <person name="Plummer A."/>
            <person name="Tallon L."/>
            <person name="Sadzewicz L."/>
            <person name="Zhao X."/>
            <person name="Boylan J."/>
            <person name="Ott S."/>
            <person name="Bowen H."/>
            <person name="Vavikolanu K."/>
            <person name="Mehta A."/>
            <person name="Aluvathingal J."/>
            <person name="Nadendla S."/>
            <person name="Myers T."/>
            <person name="Yan Y."/>
            <person name="Sichtig H."/>
        </authorList>
    </citation>
    <scope>NUCLEOTIDE SEQUENCE [LARGE SCALE GENOMIC DNA]</scope>
    <source>
        <strain evidence="2 3">FDAARGOS_1049</strain>
    </source>
</reference>
<keyword evidence="3" id="KW-1185">Reference proteome</keyword>
<sequence length="83" mass="8909">MSSKNAKQRETLRGRVPPERGEDGTEDVIEWRPDWGQCCSECGQTPCMVGLSSGSGVVVIEATRCADCLDNDSAARVAIGSDY</sequence>
<dbReference type="KEGG" id="pgis:I6I06_05260"/>
<gene>
    <name evidence="2" type="ORF">I6I06_05260</name>
</gene>
<evidence type="ECO:0000313" key="2">
    <source>
        <dbReference type="EMBL" id="QQC64885.1"/>
    </source>
</evidence>
<feature type="compositionally biased region" description="Basic and acidic residues" evidence="1">
    <location>
        <begin position="7"/>
        <end position="26"/>
    </location>
</feature>
<protein>
    <submittedName>
        <fullName evidence="2">Uncharacterized protein</fullName>
    </submittedName>
</protein>
<dbReference type="Proteomes" id="UP000595610">
    <property type="component" value="Chromosome 1"/>
</dbReference>
<name>A0A7T4N478_9BURK</name>
<evidence type="ECO:0000256" key="1">
    <source>
        <dbReference type="SAM" id="MobiDB-lite"/>
    </source>
</evidence>
<dbReference type="EMBL" id="CP066075">
    <property type="protein sequence ID" value="QQC64885.1"/>
    <property type="molecule type" value="Genomic_DNA"/>
</dbReference>
<dbReference type="AlphaFoldDB" id="A0A7T4N478"/>
<organism evidence="2 3">
    <name type="scientific">Paraburkholderia ginsengisoli</name>
    <dbReference type="NCBI Taxonomy" id="311231"/>
    <lineage>
        <taxon>Bacteria</taxon>
        <taxon>Pseudomonadati</taxon>
        <taxon>Pseudomonadota</taxon>
        <taxon>Betaproteobacteria</taxon>
        <taxon>Burkholderiales</taxon>
        <taxon>Burkholderiaceae</taxon>
        <taxon>Paraburkholderia</taxon>
    </lineage>
</organism>
<evidence type="ECO:0000313" key="3">
    <source>
        <dbReference type="Proteomes" id="UP000595610"/>
    </source>
</evidence>
<dbReference type="RefSeq" id="WP_042323947.1">
    <property type="nucleotide sequence ID" value="NZ_CP066075.1"/>
</dbReference>
<feature type="region of interest" description="Disordered" evidence="1">
    <location>
        <begin position="1"/>
        <end position="26"/>
    </location>
</feature>